<feature type="domain" description="Tetratrico peptide repeat group 5" evidence="1">
    <location>
        <begin position="39"/>
        <end position="152"/>
    </location>
</feature>
<comment type="caution">
    <text evidence="2">The sequence shown here is derived from an EMBL/GenBank/DDBJ whole genome shotgun (WGS) entry which is preliminary data.</text>
</comment>
<dbReference type="EMBL" id="JAVDYI010000001">
    <property type="protein sequence ID" value="MDR7357135.1"/>
    <property type="molecule type" value="Genomic_DNA"/>
</dbReference>
<keyword evidence="3" id="KW-1185">Reference proteome</keyword>
<gene>
    <name evidence="2" type="ORF">J2S64_000826</name>
</gene>
<reference evidence="2 3" key="1">
    <citation type="submission" date="2023-07" db="EMBL/GenBank/DDBJ databases">
        <title>Sequencing the genomes of 1000 actinobacteria strains.</title>
        <authorList>
            <person name="Klenk H.-P."/>
        </authorList>
    </citation>
    <scope>NUCLEOTIDE SEQUENCE [LARGE SCALE GENOMIC DNA]</scope>
    <source>
        <strain evidence="2 3">DSM 20167</strain>
    </source>
</reference>
<dbReference type="InterPro" id="IPR041656">
    <property type="entry name" value="TPR_5"/>
</dbReference>
<dbReference type="SUPFAM" id="SSF48452">
    <property type="entry name" value="TPR-like"/>
    <property type="match status" value="1"/>
</dbReference>
<protein>
    <submittedName>
        <fullName evidence="2">Tetratricopeptide (TPR) repeat protein</fullName>
    </submittedName>
</protein>
<dbReference type="RefSeq" id="WP_310288380.1">
    <property type="nucleotide sequence ID" value="NZ_BAAAWO010000001.1"/>
</dbReference>
<organism evidence="2 3">
    <name type="scientific">Paeniglutamicibacter sulfureus</name>
    <dbReference type="NCBI Taxonomy" id="43666"/>
    <lineage>
        <taxon>Bacteria</taxon>
        <taxon>Bacillati</taxon>
        <taxon>Actinomycetota</taxon>
        <taxon>Actinomycetes</taxon>
        <taxon>Micrococcales</taxon>
        <taxon>Micrococcaceae</taxon>
        <taxon>Paeniglutamicibacter</taxon>
    </lineage>
</organism>
<name>A0ABU2BEX5_9MICC</name>
<evidence type="ECO:0000313" key="3">
    <source>
        <dbReference type="Proteomes" id="UP001183817"/>
    </source>
</evidence>
<dbReference type="Gene3D" id="1.25.40.10">
    <property type="entry name" value="Tetratricopeptide repeat domain"/>
    <property type="match status" value="1"/>
</dbReference>
<proteinExistence type="predicted"/>
<dbReference type="Pfam" id="PF12688">
    <property type="entry name" value="TPR_5"/>
    <property type="match status" value="1"/>
</dbReference>
<dbReference type="Proteomes" id="UP001183817">
    <property type="component" value="Unassembled WGS sequence"/>
</dbReference>
<evidence type="ECO:0000313" key="2">
    <source>
        <dbReference type="EMBL" id="MDR7357135.1"/>
    </source>
</evidence>
<dbReference type="InterPro" id="IPR011990">
    <property type="entry name" value="TPR-like_helical_dom_sf"/>
</dbReference>
<evidence type="ECO:0000259" key="1">
    <source>
        <dbReference type="Pfam" id="PF12688"/>
    </source>
</evidence>
<accession>A0ABU2BEX5</accession>
<sequence length="173" mass="18530">MTLDKELDRIFAARDRANMQPTIDALLPLLASNPGNARVLYEVGGAYDTAGKEETALGFYENALAAGLKGDLLRRCYVQYGSTLRNVGQYAKSSAVFATARTEFPGSPSLGVFEAITLHAAGRPDEAIASLLDVVVDFVRSPDIDRYKSAISGNAAYLRSLDGRGTPPVAESR</sequence>